<dbReference type="AlphaFoldDB" id="A0A4Y2HFC0"/>
<evidence type="ECO:0000259" key="1">
    <source>
        <dbReference type="Pfam" id="PF00698"/>
    </source>
</evidence>
<name>A0A4Y2HFC0_ARAVE</name>
<organism evidence="2 3">
    <name type="scientific">Araneus ventricosus</name>
    <name type="common">Orbweaver spider</name>
    <name type="synonym">Epeira ventricosa</name>
    <dbReference type="NCBI Taxonomy" id="182803"/>
    <lineage>
        <taxon>Eukaryota</taxon>
        <taxon>Metazoa</taxon>
        <taxon>Ecdysozoa</taxon>
        <taxon>Arthropoda</taxon>
        <taxon>Chelicerata</taxon>
        <taxon>Arachnida</taxon>
        <taxon>Araneae</taxon>
        <taxon>Araneomorphae</taxon>
        <taxon>Entelegynae</taxon>
        <taxon>Araneoidea</taxon>
        <taxon>Araneidae</taxon>
        <taxon>Araneus</taxon>
    </lineage>
</organism>
<dbReference type="Gene3D" id="3.40.366.10">
    <property type="entry name" value="Malonyl-Coenzyme A Acyl Carrier Protein, domain 2"/>
    <property type="match status" value="1"/>
</dbReference>
<dbReference type="Proteomes" id="UP000499080">
    <property type="component" value="Unassembled WGS sequence"/>
</dbReference>
<proteinExistence type="predicted"/>
<dbReference type="InterPro" id="IPR016036">
    <property type="entry name" value="Malonyl_transacylase_ACP-bd"/>
</dbReference>
<dbReference type="Pfam" id="PF00698">
    <property type="entry name" value="Acyl_transf_1"/>
    <property type="match status" value="1"/>
</dbReference>
<reference evidence="2 3" key="1">
    <citation type="journal article" date="2019" name="Sci. Rep.">
        <title>Orb-weaving spider Araneus ventricosus genome elucidates the spidroin gene catalogue.</title>
        <authorList>
            <person name="Kono N."/>
            <person name="Nakamura H."/>
            <person name="Ohtoshi R."/>
            <person name="Moran D.A.P."/>
            <person name="Shinohara A."/>
            <person name="Yoshida Y."/>
            <person name="Fujiwara M."/>
            <person name="Mori M."/>
            <person name="Tomita M."/>
            <person name="Arakawa K."/>
        </authorList>
    </citation>
    <scope>NUCLEOTIDE SEQUENCE [LARGE SCALE GENOMIC DNA]</scope>
</reference>
<feature type="domain" description="Malonyl-CoA:ACP transacylase (MAT)" evidence="1">
    <location>
        <begin position="3"/>
        <end position="85"/>
    </location>
</feature>
<dbReference type="UniPathway" id="UPA00094"/>
<dbReference type="GO" id="GO:0016740">
    <property type="term" value="F:transferase activity"/>
    <property type="evidence" value="ECO:0007669"/>
    <property type="project" value="InterPro"/>
</dbReference>
<dbReference type="InterPro" id="IPR001227">
    <property type="entry name" value="Ac_transferase_dom_sf"/>
</dbReference>
<dbReference type="EMBL" id="BGPR01001900">
    <property type="protein sequence ID" value="GBM63988.1"/>
    <property type="molecule type" value="Genomic_DNA"/>
</dbReference>
<keyword evidence="3" id="KW-1185">Reference proteome</keyword>
<comment type="caution">
    <text evidence="2">The sequence shown here is derived from an EMBL/GenBank/DDBJ whole genome shotgun (WGS) entry which is preliminary data.</text>
</comment>
<dbReference type="InterPro" id="IPR014043">
    <property type="entry name" value="Acyl_transferase_dom"/>
</dbReference>
<accession>A0A4Y2HFC0</accession>
<gene>
    <name evidence="2" type="ORF">AVEN_17566_1</name>
</gene>
<evidence type="ECO:0000313" key="3">
    <source>
        <dbReference type="Proteomes" id="UP000499080"/>
    </source>
</evidence>
<evidence type="ECO:0000313" key="2">
    <source>
        <dbReference type="EMBL" id="GBM63988.1"/>
    </source>
</evidence>
<dbReference type="OrthoDB" id="6762744at2759"/>
<dbReference type="GO" id="GO:0006633">
    <property type="term" value="P:fatty acid biosynthetic process"/>
    <property type="evidence" value="ECO:0007669"/>
    <property type="project" value="UniProtKB-UniPathway"/>
</dbReference>
<protein>
    <recommendedName>
        <fullName evidence="1">Malonyl-CoA:ACP transacylase (MAT) domain-containing protein</fullName>
    </recommendedName>
</protein>
<dbReference type="SUPFAM" id="SSF55048">
    <property type="entry name" value="Probable ACP-binding domain of malonyl-CoA ACP transacylase"/>
    <property type="match status" value="1"/>
</dbReference>
<sequence>MFRVELCITWSQANKCCPKDISPACHNAEDSVTISGPKDSVKVFTDALKAENVFVREVDSCGYAFHSQYVLPAVGKFQTALEKHLQLSTGLLKSSNPDSNFSLQEACNKFDMTRVQACNKCANELTQAWKSPWDELVAGLPRQTHCKL</sequence>